<organism evidence="1 2">
    <name type="scientific">Ovis ammon polii x Ovis aries</name>
    <dbReference type="NCBI Taxonomy" id="2918886"/>
    <lineage>
        <taxon>Eukaryota</taxon>
        <taxon>Metazoa</taxon>
        <taxon>Chordata</taxon>
        <taxon>Craniata</taxon>
        <taxon>Vertebrata</taxon>
        <taxon>Euteleostomi</taxon>
        <taxon>Mammalia</taxon>
        <taxon>Eutheria</taxon>
        <taxon>Laurasiatheria</taxon>
        <taxon>Artiodactyla</taxon>
        <taxon>Ruminantia</taxon>
        <taxon>Pecora</taxon>
        <taxon>Bovidae</taxon>
        <taxon>Caprinae</taxon>
        <taxon>Ovis</taxon>
    </lineage>
</organism>
<sequence length="353" mass="39928">MFRRACLSVKPNVRPGAGARASTAPNSQREQEPPRLQEPATASAPKPLESTDVPPVDFGEAEPQDKTPKSSVEKTDDGKDVEESINQEAPQPNPVPTKGKQPCSDRYRIYKAQKLREMLKEELRKEKKQWKNKARIEIKNKFKCEEKTNGWRIDKAFQEKRPFDFDFFAHLLQKVLAEEEKRKQKSVKNQSSKEKKSSKSRKNVKVKKVANDDRDESVSTKISNSGRSQKDAQTVEEELQSLTLSEQDSEQNALELDVNQKKRRRKNQGEGSEQEMHFSGSATVQPGSSKGEKHKNKGLSLSPEINENESSKEQELPCVQDTDDLVGLSSSEDAEKRTDPILSSSQKYVSDSR</sequence>
<evidence type="ECO:0000313" key="2">
    <source>
        <dbReference type="Proteomes" id="UP001057279"/>
    </source>
</evidence>
<protein>
    <submittedName>
        <fullName evidence="1">Uncharacterized protein</fullName>
    </submittedName>
</protein>
<dbReference type="EMBL" id="CM043026">
    <property type="protein sequence ID" value="KAI4590111.1"/>
    <property type="molecule type" value="Genomic_DNA"/>
</dbReference>
<name>A0ACB9VK51_9CETA</name>
<accession>A0ACB9VK51</accession>
<dbReference type="Proteomes" id="UP001057279">
    <property type="component" value="Linkage Group LG01"/>
</dbReference>
<proteinExistence type="predicted"/>
<reference evidence="1" key="1">
    <citation type="submission" date="2022-03" db="EMBL/GenBank/DDBJ databases">
        <title>Genomic analyses of argali, domestic sheep and their hybrids provide insights into chromosomal evolution, heterosis and genetic basis of agronomic traits.</title>
        <authorList>
            <person name="Li M."/>
        </authorList>
    </citation>
    <scope>NUCLEOTIDE SEQUENCE</scope>
    <source>
        <strain evidence="1">F1 hybrid</strain>
    </source>
</reference>
<keyword evidence="2" id="KW-1185">Reference proteome</keyword>
<gene>
    <name evidence="1" type="ORF">MJG53_001160</name>
</gene>
<evidence type="ECO:0000313" key="1">
    <source>
        <dbReference type="EMBL" id="KAI4590111.1"/>
    </source>
</evidence>
<comment type="caution">
    <text evidence="1">The sequence shown here is derived from an EMBL/GenBank/DDBJ whole genome shotgun (WGS) entry which is preliminary data.</text>
</comment>